<protein>
    <submittedName>
        <fullName evidence="1">Uncharacterized protein</fullName>
    </submittedName>
</protein>
<dbReference type="AlphaFoldDB" id="B6K502"/>
<dbReference type="JaponicusDB" id="SJAG_03765"/>
<keyword evidence="2" id="KW-1185">Reference proteome</keyword>
<reference evidence="1 2" key="1">
    <citation type="journal article" date="2011" name="Science">
        <title>Comparative functional genomics of the fission yeasts.</title>
        <authorList>
            <person name="Rhind N."/>
            <person name="Chen Z."/>
            <person name="Yassour M."/>
            <person name="Thompson D.A."/>
            <person name="Haas B.J."/>
            <person name="Habib N."/>
            <person name="Wapinski I."/>
            <person name="Roy S."/>
            <person name="Lin M.F."/>
            <person name="Heiman D.I."/>
            <person name="Young S.K."/>
            <person name="Furuya K."/>
            <person name="Guo Y."/>
            <person name="Pidoux A."/>
            <person name="Chen H.M."/>
            <person name="Robbertse B."/>
            <person name="Goldberg J.M."/>
            <person name="Aoki K."/>
            <person name="Bayne E.H."/>
            <person name="Berlin A.M."/>
            <person name="Desjardins C.A."/>
            <person name="Dobbs E."/>
            <person name="Dukaj L."/>
            <person name="Fan L."/>
            <person name="FitzGerald M.G."/>
            <person name="French C."/>
            <person name="Gujja S."/>
            <person name="Hansen K."/>
            <person name="Keifenheim D."/>
            <person name="Levin J.Z."/>
            <person name="Mosher R.A."/>
            <person name="Mueller C.A."/>
            <person name="Pfiffner J."/>
            <person name="Priest M."/>
            <person name="Russ C."/>
            <person name="Smialowska A."/>
            <person name="Swoboda P."/>
            <person name="Sykes S.M."/>
            <person name="Vaughn M."/>
            <person name="Vengrova S."/>
            <person name="Yoder R."/>
            <person name="Zeng Q."/>
            <person name="Allshire R."/>
            <person name="Baulcombe D."/>
            <person name="Birren B.W."/>
            <person name="Brown W."/>
            <person name="Ekwall K."/>
            <person name="Kellis M."/>
            <person name="Leatherwood J."/>
            <person name="Levin H."/>
            <person name="Margalit H."/>
            <person name="Martienssen R."/>
            <person name="Nieduszynski C.A."/>
            <person name="Spatafora J.W."/>
            <person name="Friedman N."/>
            <person name="Dalgaard J.Z."/>
            <person name="Baumann P."/>
            <person name="Niki H."/>
            <person name="Regev A."/>
            <person name="Nusbaum C."/>
        </authorList>
    </citation>
    <scope>NUCLEOTIDE SEQUENCE [LARGE SCALE GENOMIC DNA]</scope>
    <source>
        <strain evidence="2">yFS275 / FY16936</strain>
    </source>
</reference>
<proteinExistence type="predicted"/>
<dbReference type="OrthoDB" id="2276648at2759"/>
<dbReference type="RefSeq" id="XP_002174899.1">
    <property type="nucleotide sequence ID" value="XM_002174863.2"/>
</dbReference>
<gene>
    <name evidence="1" type="ORF">SJAG_03765</name>
</gene>
<dbReference type="EMBL" id="KE651167">
    <property type="protein sequence ID" value="EEB08606.1"/>
    <property type="molecule type" value="Genomic_DNA"/>
</dbReference>
<sequence>MEQEFTFSLAEERLHVPRPDKYDGRMDLPTVEAWLRSMERYLVAHGVSERRCAWTAACYLTGFAEEWVCGNPEVYQQLKDGSVSWNTFKQSIRENFIPANAVRDVTCYVTMCYSGRVGRTKIRTTNTEETHPR</sequence>
<dbReference type="VEuPathDB" id="FungiDB:SJAG_03765"/>
<dbReference type="Proteomes" id="UP000001744">
    <property type="component" value="Unassembled WGS sequence"/>
</dbReference>
<evidence type="ECO:0000313" key="1">
    <source>
        <dbReference type="EMBL" id="EEB08606.1"/>
    </source>
</evidence>
<organism evidence="1 2">
    <name type="scientific">Schizosaccharomyces japonicus (strain yFS275 / FY16936)</name>
    <name type="common">Fission yeast</name>
    <dbReference type="NCBI Taxonomy" id="402676"/>
    <lineage>
        <taxon>Eukaryota</taxon>
        <taxon>Fungi</taxon>
        <taxon>Dikarya</taxon>
        <taxon>Ascomycota</taxon>
        <taxon>Taphrinomycotina</taxon>
        <taxon>Schizosaccharomycetes</taxon>
        <taxon>Schizosaccharomycetales</taxon>
        <taxon>Schizosaccharomycetaceae</taxon>
        <taxon>Schizosaccharomyces</taxon>
    </lineage>
</organism>
<dbReference type="GeneID" id="7051807"/>
<dbReference type="HOGENOM" id="CLU_1907893_0_0_1"/>
<accession>B6K502</accession>
<evidence type="ECO:0000313" key="2">
    <source>
        <dbReference type="Proteomes" id="UP000001744"/>
    </source>
</evidence>
<name>B6K502_SCHJY</name>